<organism evidence="1">
    <name type="scientific">Lepeophtheirus salmonis</name>
    <name type="common">Salmon louse</name>
    <name type="synonym">Caligus salmonis</name>
    <dbReference type="NCBI Taxonomy" id="72036"/>
    <lineage>
        <taxon>Eukaryota</taxon>
        <taxon>Metazoa</taxon>
        <taxon>Ecdysozoa</taxon>
        <taxon>Arthropoda</taxon>
        <taxon>Crustacea</taxon>
        <taxon>Multicrustacea</taxon>
        <taxon>Hexanauplia</taxon>
        <taxon>Copepoda</taxon>
        <taxon>Siphonostomatoida</taxon>
        <taxon>Caligidae</taxon>
        <taxon>Lepeophtheirus</taxon>
    </lineage>
</organism>
<reference evidence="1" key="1">
    <citation type="submission" date="2014-05" db="EMBL/GenBank/DDBJ databases">
        <authorList>
            <person name="Chronopoulou M."/>
        </authorList>
    </citation>
    <scope>NUCLEOTIDE SEQUENCE</scope>
    <source>
        <tissue evidence="1">Whole organism</tissue>
    </source>
</reference>
<name>A0A0K2TIT5_LEPSM</name>
<protein>
    <submittedName>
        <fullName evidence="1">Uncharacterized protein</fullName>
    </submittedName>
</protein>
<feature type="non-terminal residue" evidence="1">
    <location>
        <position position="1"/>
    </location>
</feature>
<accession>A0A0K2TIT5</accession>
<evidence type="ECO:0000313" key="1">
    <source>
        <dbReference type="EMBL" id="CDW25416.1"/>
    </source>
</evidence>
<dbReference type="AlphaFoldDB" id="A0A0K2TIT5"/>
<proteinExistence type="predicted"/>
<sequence length="119" mass="13899">PLCSKLIAAIKKKKKSYRSNVRLRVTSRRSSRSHFGSKRSPHSWSHHRIIPRRAIWLIIIYITGCHRRSLRAPRTGTSRRSSRRPSTIVRIITPVISIRSSRRVIRRARISILPSWLST</sequence>
<dbReference type="EMBL" id="HACA01008055">
    <property type="protein sequence ID" value="CDW25416.1"/>
    <property type="molecule type" value="Transcribed_RNA"/>
</dbReference>